<dbReference type="Gene3D" id="3.40.50.720">
    <property type="entry name" value="NAD(P)-binding Rossmann-like Domain"/>
    <property type="match status" value="1"/>
</dbReference>
<evidence type="ECO:0008006" key="3">
    <source>
        <dbReference type="Google" id="ProtNLM"/>
    </source>
</evidence>
<dbReference type="eggNOG" id="COG4408">
    <property type="taxonomic scope" value="Bacteria"/>
</dbReference>
<dbReference type="OrthoDB" id="3652431at2"/>
<dbReference type="Proteomes" id="UP000028123">
    <property type="component" value="Unassembled WGS sequence"/>
</dbReference>
<reference evidence="1 2" key="1">
    <citation type="submission" date="2014-06" db="EMBL/GenBank/DDBJ databases">
        <title>Draft genome sequence of Paenibacillus sp. MSt1.</title>
        <authorList>
            <person name="Aw Y.K."/>
            <person name="Ong K.S."/>
            <person name="Gan H.M."/>
            <person name="Lee S.M."/>
        </authorList>
    </citation>
    <scope>NUCLEOTIDE SEQUENCE [LARGE SCALE GENOMIC DNA]</scope>
    <source>
        <strain evidence="1 2">MSt1</strain>
    </source>
</reference>
<gene>
    <name evidence="1" type="ORF">ET33_14185</name>
</gene>
<organism evidence="1 2">
    <name type="scientific">Paenibacillus tyrfis</name>
    <dbReference type="NCBI Taxonomy" id="1501230"/>
    <lineage>
        <taxon>Bacteria</taxon>
        <taxon>Bacillati</taxon>
        <taxon>Bacillota</taxon>
        <taxon>Bacilli</taxon>
        <taxon>Bacillales</taxon>
        <taxon>Paenibacillaceae</taxon>
        <taxon>Paenibacillus</taxon>
    </lineage>
</organism>
<accession>A0A081PAT8</accession>
<name>A0A081PAT8_9BACL</name>
<evidence type="ECO:0000313" key="2">
    <source>
        <dbReference type="Proteomes" id="UP000028123"/>
    </source>
</evidence>
<evidence type="ECO:0000313" key="1">
    <source>
        <dbReference type="EMBL" id="KEQ27811.1"/>
    </source>
</evidence>
<dbReference type="InterPro" id="IPR016935">
    <property type="entry name" value="Opine_metallophore_DH"/>
</dbReference>
<keyword evidence="2" id="KW-1185">Reference proteome</keyword>
<dbReference type="Pfam" id="PF10100">
    <property type="entry name" value="Staph_opine_DH"/>
    <property type="match status" value="1"/>
</dbReference>
<dbReference type="AlphaFoldDB" id="A0A081PAT8"/>
<dbReference type="EMBL" id="JNVM01000002">
    <property type="protein sequence ID" value="KEQ27811.1"/>
    <property type="molecule type" value="Genomic_DNA"/>
</dbReference>
<comment type="caution">
    <text evidence="1">The sequence shown here is derived from an EMBL/GenBank/DDBJ whole genome shotgun (WGS) entry which is preliminary data.</text>
</comment>
<sequence length="439" mass="49240">MLSGSYTPTPFGHTLIVGAGPAAVHTAVHLAHGGWCGLLGLMNRRGPHTTQLAQELERSRFTLVSSVQTASSDTYRIQASITDWYEGCDRPDDLWDTLFLCTPSDAYNDVLRALQPDSLTRLKTIVLLSPGMGSNLLAQSLLGASKERIDVISLSTYHAATKFEPGSFTAARTKAYKKRISIASDKPDSMAVRDVKRFVESLGVQCAVAGRSIEAESRSVTTYVHPPLFMNDFALDEILGSGVSKKSMYKLYPEGPITPDTIRTMVRLWREISEWLRSLGAEPVNLLRFLNDDNYPVHEATLTRDEIDRFTEWEPVKQEYLLYVRYASILIDPFSVPDENGRYFDFSAVPYKQAYQDGNGKWIIPRIPLEDYKKLKLIRGLAQKANIAMPQASALIESFEKRLGAFIRDKGADRVHPELLRDTTSGDVEAVWREMRRGL</sequence>
<proteinExistence type="predicted"/>
<dbReference type="RefSeq" id="WP_036675785.1">
    <property type="nucleotide sequence ID" value="NZ_FYEP01000004.1"/>
</dbReference>
<protein>
    <recommendedName>
        <fullName evidence="3">DUF2338 domain-containing protein</fullName>
    </recommendedName>
</protein>